<dbReference type="GO" id="GO:0030313">
    <property type="term" value="C:cell envelope"/>
    <property type="evidence" value="ECO:0007669"/>
    <property type="project" value="UniProtKB-SubCell"/>
</dbReference>
<dbReference type="Pfam" id="PF01551">
    <property type="entry name" value="Peptidase_M23"/>
    <property type="match status" value="1"/>
</dbReference>
<comment type="cofactor">
    <cofactor evidence="1">
        <name>Zn(2+)</name>
        <dbReference type="ChEBI" id="CHEBI:29105"/>
    </cofactor>
</comment>
<dbReference type="GO" id="GO:0046872">
    <property type="term" value="F:metal ion binding"/>
    <property type="evidence" value="ECO:0007669"/>
    <property type="project" value="UniProtKB-KW"/>
</dbReference>
<evidence type="ECO:0000256" key="5">
    <source>
        <dbReference type="ARBA" id="ARBA00022801"/>
    </source>
</evidence>
<dbReference type="InterPro" id="IPR050570">
    <property type="entry name" value="Cell_wall_metabolism_enzyme"/>
</dbReference>
<evidence type="ECO:0000256" key="6">
    <source>
        <dbReference type="ARBA" id="ARBA00022833"/>
    </source>
</evidence>
<evidence type="ECO:0000313" key="12">
    <source>
        <dbReference type="EMBL" id="VFJ62463.1"/>
    </source>
</evidence>
<dbReference type="AlphaFoldDB" id="A0A450T6X6"/>
<dbReference type="InterPro" id="IPR045834">
    <property type="entry name" value="Csd3_N2"/>
</dbReference>
<keyword evidence="8" id="KW-0472">Membrane</keyword>
<keyword evidence="6" id="KW-0862">Zinc</keyword>
<keyword evidence="3" id="KW-0645">Protease</keyword>
<dbReference type="GO" id="GO:0004222">
    <property type="term" value="F:metalloendopeptidase activity"/>
    <property type="evidence" value="ECO:0007669"/>
    <property type="project" value="TreeGrafter"/>
</dbReference>
<dbReference type="InterPro" id="IPR011055">
    <property type="entry name" value="Dup_hybrid_motif"/>
</dbReference>
<comment type="subcellular location">
    <subcellularLocation>
        <location evidence="2">Cell envelope</location>
    </subcellularLocation>
</comment>
<protein>
    <submittedName>
        <fullName evidence="12">Murein DD-endopeptidase MepM and murein hydrolase activator NlpD, contain LysM domain</fullName>
    </submittedName>
</protein>
<accession>A0A450T6X6</accession>
<dbReference type="EMBL" id="CAADEZ010000307">
    <property type="protein sequence ID" value="VFJ62463.1"/>
    <property type="molecule type" value="Genomic_DNA"/>
</dbReference>
<sequence length="490" mass="55283">MGHHKIKQTEKATRITRFVHRFKAFKSHYGSLKTLLLMIGFAMIALSISPVPFGNASQKSPFVTLEIQPDNLQPDVHSQESASAQLALSTQLNRLVQADRIQPEPDSTAAQETERPAVRTATVLEGDSLSVIFQRLQLPQSVLHNVLDAGDDAKQLKHLRPGQMLEFEITEDQTVEKVRHRLSDVTVLEVALDEDSQSYRARVITEDLERRIEFATGTINRALFLSGQRAGLSDKVIMQLVGIFAWDVDFALDVRSGDRFALIYEQFYKEGEKIKDGNILAAEFVNRERVFRAVQYENDKGETSYYTPDGHNMRKRFLRTPVAFTRISSRFQLRRWHPVLHKFRAHRGVDYAAPRGTPVKVTASGKITFVGRKGGLGKAIFVRHGKKYTTVYGHLNKYAKGIKRGRSVRQGQLIGYVGSTGLATGPHLHYEFRVNGVHKDPLTVELPKAESIDGRYRFDFKRKTEKLITQLGVLSRTMLATQPGTSKGKS</sequence>
<proteinExistence type="predicted"/>
<evidence type="ECO:0000259" key="9">
    <source>
        <dbReference type="Pfam" id="PF01551"/>
    </source>
</evidence>
<dbReference type="EMBL" id="CAADFA010000282">
    <property type="protein sequence ID" value="VFJ60880.1"/>
    <property type="molecule type" value="Genomic_DNA"/>
</dbReference>
<dbReference type="Pfam" id="PF19425">
    <property type="entry name" value="Csd3_N2"/>
    <property type="match status" value="1"/>
</dbReference>
<keyword evidence="8" id="KW-0812">Transmembrane</keyword>
<evidence type="ECO:0000259" key="10">
    <source>
        <dbReference type="Pfam" id="PF19425"/>
    </source>
</evidence>
<dbReference type="CDD" id="cd12797">
    <property type="entry name" value="M23_peptidase"/>
    <property type="match status" value="1"/>
</dbReference>
<dbReference type="FunFam" id="2.70.70.10:FF:000002">
    <property type="entry name" value="Murein DD-endopeptidase MepM"/>
    <property type="match status" value="1"/>
</dbReference>
<dbReference type="InterPro" id="IPR016047">
    <property type="entry name" value="M23ase_b-sheet_dom"/>
</dbReference>
<feature type="transmembrane region" description="Helical" evidence="8">
    <location>
        <begin position="35"/>
        <end position="53"/>
    </location>
</feature>
<keyword evidence="4" id="KW-0479">Metal-binding</keyword>
<evidence type="ECO:0000256" key="7">
    <source>
        <dbReference type="ARBA" id="ARBA00023049"/>
    </source>
</evidence>
<dbReference type="SUPFAM" id="SSF51261">
    <property type="entry name" value="Duplicated hybrid motif"/>
    <property type="match status" value="1"/>
</dbReference>
<dbReference type="GO" id="GO:0006508">
    <property type="term" value="P:proteolysis"/>
    <property type="evidence" value="ECO:0007669"/>
    <property type="project" value="UniProtKB-KW"/>
</dbReference>
<feature type="domain" description="M23ase beta-sheet core" evidence="9">
    <location>
        <begin position="345"/>
        <end position="441"/>
    </location>
</feature>
<feature type="domain" description="Csd3-like second N-terminal" evidence="10">
    <location>
        <begin position="215"/>
        <end position="332"/>
    </location>
</feature>
<evidence type="ECO:0000313" key="13">
    <source>
        <dbReference type="EMBL" id="VFK14224.1"/>
    </source>
</evidence>
<dbReference type="Gene3D" id="3.10.450.350">
    <property type="match status" value="2"/>
</dbReference>
<evidence type="ECO:0000256" key="4">
    <source>
        <dbReference type="ARBA" id="ARBA00022723"/>
    </source>
</evidence>
<gene>
    <name evidence="12" type="ORF">BECKFM1743A_GA0114220_103073</name>
    <name evidence="13" type="ORF">BECKFM1743B_GA0114221_103123</name>
    <name evidence="11" type="ORF">BECKFM1743C_GA0114222_102823</name>
</gene>
<evidence type="ECO:0000256" key="8">
    <source>
        <dbReference type="SAM" id="Phobius"/>
    </source>
</evidence>
<keyword evidence="5 12" id="KW-0378">Hydrolase</keyword>
<dbReference type="PANTHER" id="PTHR21666:SF288">
    <property type="entry name" value="CELL DIVISION PROTEIN YTFB"/>
    <property type="match status" value="1"/>
</dbReference>
<dbReference type="Gene3D" id="2.70.70.10">
    <property type="entry name" value="Glucose Permease (Domain IIA)"/>
    <property type="match status" value="1"/>
</dbReference>
<dbReference type="PANTHER" id="PTHR21666">
    <property type="entry name" value="PEPTIDASE-RELATED"/>
    <property type="match status" value="1"/>
</dbReference>
<name>A0A450T6X6_9GAMM</name>
<reference evidence="12" key="1">
    <citation type="submission" date="2019-02" db="EMBL/GenBank/DDBJ databases">
        <authorList>
            <person name="Gruber-Vodicka R. H."/>
            <person name="Seah K. B. B."/>
        </authorList>
    </citation>
    <scope>NUCLEOTIDE SEQUENCE</scope>
    <source>
        <strain evidence="12">BECK_BZ163</strain>
        <strain evidence="13">BECK_BZ164</strain>
        <strain evidence="11">BECK_BZ165</strain>
    </source>
</reference>
<keyword evidence="8" id="KW-1133">Transmembrane helix</keyword>
<evidence type="ECO:0000313" key="11">
    <source>
        <dbReference type="EMBL" id="VFJ60880.1"/>
    </source>
</evidence>
<dbReference type="EMBL" id="CAADFL010000312">
    <property type="protein sequence ID" value="VFK14224.1"/>
    <property type="molecule type" value="Genomic_DNA"/>
</dbReference>
<evidence type="ECO:0000256" key="1">
    <source>
        <dbReference type="ARBA" id="ARBA00001947"/>
    </source>
</evidence>
<organism evidence="12">
    <name type="scientific">Candidatus Kentrum sp. FM</name>
    <dbReference type="NCBI Taxonomy" id="2126340"/>
    <lineage>
        <taxon>Bacteria</taxon>
        <taxon>Pseudomonadati</taxon>
        <taxon>Pseudomonadota</taxon>
        <taxon>Gammaproteobacteria</taxon>
        <taxon>Candidatus Kentrum</taxon>
    </lineage>
</organism>
<keyword evidence="7" id="KW-0482">Metalloprotease</keyword>
<evidence type="ECO:0000256" key="2">
    <source>
        <dbReference type="ARBA" id="ARBA00004196"/>
    </source>
</evidence>
<evidence type="ECO:0000256" key="3">
    <source>
        <dbReference type="ARBA" id="ARBA00022670"/>
    </source>
</evidence>